<dbReference type="GO" id="GO:0005524">
    <property type="term" value="F:ATP binding"/>
    <property type="evidence" value="ECO:0007669"/>
    <property type="project" value="InterPro"/>
</dbReference>
<protein>
    <recommendedName>
        <fullName evidence="2">Protein kinase domain-containing protein</fullName>
    </recommendedName>
</protein>
<organism evidence="3 4">
    <name type="scientific">Strigamia maritima</name>
    <name type="common">European centipede</name>
    <name type="synonym">Geophilus maritimus</name>
    <dbReference type="NCBI Taxonomy" id="126957"/>
    <lineage>
        <taxon>Eukaryota</taxon>
        <taxon>Metazoa</taxon>
        <taxon>Ecdysozoa</taxon>
        <taxon>Arthropoda</taxon>
        <taxon>Myriapoda</taxon>
        <taxon>Chilopoda</taxon>
        <taxon>Pleurostigmophora</taxon>
        <taxon>Geophilomorpha</taxon>
        <taxon>Linotaeniidae</taxon>
        <taxon>Strigamia</taxon>
    </lineage>
</organism>
<dbReference type="EMBL" id="AFFK01019798">
    <property type="status" value="NOT_ANNOTATED_CDS"/>
    <property type="molecule type" value="Genomic_DNA"/>
</dbReference>
<reference evidence="4" key="1">
    <citation type="submission" date="2011-05" db="EMBL/GenBank/DDBJ databases">
        <authorList>
            <person name="Richards S.R."/>
            <person name="Qu J."/>
            <person name="Jiang H."/>
            <person name="Jhangiani S.N."/>
            <person name="Agravi P."/>
            <person name="Goodspeed R."/>
            <person name="Gross S."/>
            <person name="Mandapat C."/>
            <person name="Jackson L."/>
            <person name="Mathew T."/>
            <person name="Pu L."/>
            <person name="Thornton R."/>
            <person name="Saada N."/>
            <person name="Wilczek-Boney K.B."/>
            <person name="Lee S."/>
            <person name="Kovar C."/>
            <person name="Wu Y."/>
            <person name="Scherer S.E."/>
            <person name="Worley K.C."/>
            <person name="Muzny D.M."/>
            <person name="Gibbs R."/>
        </authorList>
    </citation>
    <scope>NUCLEOTIDE SEQUENCE</scope>
    <source>
        <strain evidence="4">Brora</strain>
    </source>
</reference>
<name>T1JN07_STRMM</name>
<feature type="compositionally biased region" description="Basic and acidic residues" evidence="1">
    <location>
        <begin position="158"/>
        <end position="194"/>
    </location>
</feature>
<proteinExistence type="predicted"/>
<dbReference type="GO" id="GO:0004672">
    <property type="term" value="F:protein kinase activity"/>
    <property type="evidence" value="ECO:0007669"/>
    <property type="project" value="InterPro"/>
</dbReference>
<dbReference type="Gene3D" id="1.10.510.10">
    <property type="entry name" value="Transferase(Phosphotransferase) domain 1"/>
    <property type="match status" value="1"/>
</dbReference>
<dbReference type="STRING" id="126957.T1JN07"/>
<dbReference type="PANTHER" id="PTHR37171:SF1">
    <property type="entry name" value="SERINE_THREONINE-PROTEIN KINASE YRZF-RELATED"/>
    <property type="match status" value="1"/>
</dbReference>
<sequence>MRGKNVKIPDFVVGTCNKKYEIEGSDGNPSFKGETLWIVFEAKSPRVLEDVRDLVEEFRTATNNEKNTAVTNCVQQLLNYMQLSEANYGALTTYIRSWFFHRTGDEAFEVTSSYHCRCKSPTMLECYSSILQMSKNEPSPLDGVTIKSRPGGGGNSKKKADSEKKSEKEDKDDGNARRNSDDVDKSDQPEEQDVDIHIQGHLTESYSGDVYVGRVESVPSAIKVCSNEELWEEIRNEMEIYETLKDLQGTSIPRLVHYGKIPNGSVVLATEFVGHPISPEKLSPSDKEEIVSCLSAIHSLGVCHNDLREENILTDGKRFKIIDFAWSRVNCTGDEFRKENAKLNKILNCC</sequence>
<dbReference type="InterPro" id="IPR011009">
    <property type="entry name" value="Kinase-like_dom_sf"/>
</dbReference>
<dbReference type="PANTHER" id="PTHR37171">
    <property type="entry name" value="SERINE/THREONINE-PROTEIN KINASE YRZF-RELATED"/>
    <property type="match status" value="1"/>
</dbReference>
<dbReference type="Proteomes" id="UP000014500">
    <property type="component" value="Unassembled WGS sequence"/>
</dbReference>
<feature type="region of interest" description="Disordered" evidence="1">
    <location>
        <begin position="138"/>
        <end position="194"/>
    </location>
</feature>
<dbReference type="PROSITE" id="PS50011">
    <property type="entry name" value="PROTEIN_KINASE_DOM"/>
    <property type="match status" value="1"/>
</dbReference>
<dbReference type="EnsemblMetazoa" id="SMAR015236-RA">
    <property type="protein sequence ID" value="SMAR015236-PA"/>
    <property type="gene ID" value="SMAR015236"/>
</dbReference>
<reference evidence="3" key="2">
    <citation type="submission" date="2015-02" db="UniProtKB">
        <authorList>
            <consortium name="EnsemblMetazoa"/>
        </authorList>
    </citation>
    <scope>IDENTIFICATION</scope>
</reference>
<dbReference type="HOGENOM" id="CLU_793024_0_0_1"/>
<dbReference type="PhylomeDB" id="T1JN07"/>
<dbReference type="SUPFAM" id="SSF56112">
    <property type="entry name" value="Protein kinase-like (PK-like)"/>
    <property type="match status" value="1"/>
</dbReference>
<dbReference type="InterPro" id="IPR000719">
    <property type="entry name" value="Prot_kinase_dom"/>
</dbReference>
<evidence type="ECO:0000313" key="3">
    <source>
        <dbReference type="EnsemblMetazoa" id="SMAR015236-PA"/>
    </source>
</evidence>
<evidence type="ECO:0000256" key="1">
    <source>
        <dbReference type="SAM" id="MobiDB-lite"/>
    </source>
</evidence>
<dbReference type="InterPro" id="IPR052396">
    <property type="entry name" value="Meiotic_Drive_Suppr_Kinase"/>
</dbReference>
<dbReference type="AlphaFoldDB" id="T1JN07"/>
<evidence type="ECO:0000313" key="4">
    <source>
        <dbReference type="Proteomes" id="UP000014500"/>
    </source>
</evidence>
<keyword evidence="4" id="KW-1185">Reference proteome</keyword>
<accession>T1JN07</accession>
<feature type="domain" description="Protein kinase" evidence="2">
    <location>
        <begin position="196"/>
        <end position="350"/>
    </location>
</feature>
<evidence type="ECO:0000259" key="2">
    <source>
        <dbReference type="PROSITE" id="PS50011"/>
    </source>
</evidence>
<dbReference type="Pfam" id="PF00069">
    <property type="entry name" value="Pkinase"/>
    <property type="match status" value="1"/>
</dbReference>